<dbReference type="EMBL" id="LRAD01000036">
    <property type="protein sequence ID" value="KXZ60271.1"/>
    <property type="molecule type" value="Genomic_DNA"/>
</dbReference>
<keyword evidence="1" id="KW-0677">Repeat</keyword>
<dbReference type="InterPro" id="IPR027417">
    <property type="entry name" value="P-loop_NTPase"/>
</dbReference>
<evidence type="ECO:0000313" key="4">
    <source>
        <dbReference type="Proteomes" id="UP000075357"/>
    </source>
</evidence>
<dbReference type="GO" id="GO:0005524">
    <property type="term" value="F:ATP binding"/>
    <property type="evidence" value="ECO:0007669"/>
    <property type="project" value="UniProtKB-KW"/>
</dbReference>
<gene>
    <name evidence="3" type="primary">yjjK_2</name>
    <name evidence="3" type="ORF">Mlaev_01758</name>
</gene>
<reference evidence="3 4" key="1">
    <citation type="submission" date="2016-01" db="EMBL/GenBank/DDBJ databases">
        <title>Draft genome sequences of Microbacterium laevaniformans LCDC 91-0039 and the type strain of Microbacterium hominis LCDC 84-209.</title>
        <authorList>
            <person name="Bernier A.-M."/>
            <person name="Bernard K."/>
        </authorList>
    </citation>
    <scope>NUCLEOTIDE SEQUENCE [LARGE SCALE GENOMIC DNA]</scope>
    <source>
        <strain evidence="3 4">LCDC 91-0039</strain>
    </source>
</reference>
<keyword evidence="3" id="KW-0547">Nucleotide-binding</keyword>
<keyword evidence="3" id="KW-0067">ATP-binding</keyword>
<feature type="domain" description="ATPase AAA-type core" evidence="2">
    <location>
        <begin position="12"/>
        <end position="66"/>
    </location>
</feature>
<proteinExistence type="predicted"/>
<dbReference type="PANTHER" id="PTHR19211:SF6">
    <property type="entry name" value="BLL7188 PROTEIN"/>
    <property type="match status" value="1"/>
</dbReference>
<dbReference type="STRING" id="36807.Mlaev_01758"/>
<comment type="caution">
    <text evidence="3">The sequence shown here is derived from an EMBL/GenBank/DDBJ whole genome shotgun (WGS) entry which is preliminary data.</text>
</comment>
<evidence type="ECO:0000256" key="1">
    <source>
        <dbReference type="ARBA" id="ARBA00022737"/>
    </source>
</evidence>
<dbReference type="InterPro" id="IPR003959">
    <property type="entry name" value="ATPase_AAA_core"/>
</dbReference>
<accession>A0A150HDV4</accession>
<keyword evidence="4" id="KW-1185">Reference proteome</keyword>
<name>A0A150HDV4_9MICO</name>
<dbReference type="PATRIC" id="fig|36807.3.peg.1783"/>
<organism evidence="3 4">
    <name type="scientific">Microbacterium laevaniformans</name>
    <dbReference type="NCBI Taxonomy" id="36807"/>
    <lineage>
        <taxon>Bacteria</taxon>
        <taxon>Bacillati</taxon>
        <taxon>Actinomycetota</taxon>
        <taxon>Actinomycetes</taxon>
        <taxon>Micrococcales</taxon>
        <taxon>Microbacteriaceae</taxon>
        <taxon>Microbacterium</taxon>
    </lineage>
</organism>
<evidence type="ECO:0000313" key="3">
    <source>
        <dbReference type="EMBL" id="KXZ60271.1"/>
    </source>
</evidence>
<dbReference type="Gene3D" id="3.40.50.300">
    <property type="entry name" value="P-loop containing nucleotide triphosphate hydrolases"/>
    <property type="match status" value="1"/>
</dbReference>
<sequence length="87" mass="9423">MAALSGGGRFRLALACLVMADPPPQLLVLDEPTNNLDLGTVDQLVAALAAFRGAVVLVSHDDGFLERIRPHLVLELREGVLTEMRFE</sequence>
<dbReference type="AlphaFoldDB" id="A0A150HDV4"/>
<dbReference type="SUPFAM" id="SSF52540">
    <property type="entry name" value="P-loop containing nucleoside triphosphate hydrolases"/>
    <property type="match status" value="1"/>
</dbReference>
<dbReference type="Proteomes" id="UP000075357">
    <property type="component" value="Unassembled WGS sequence"/>
</dbReference>
<protein>
    <submittedName>
        <fullName evidence="3">Putative ABC transporter ATP-binding protein YjjK</fullName>
    </submittedName>
</protein>
<evidence type="ECO:0000259" key="2">
    <source>
        <dbReference type="Pfam" id="PF13304"/>
    </source>
</evidence>
<dbReference type="InterPro" id="IPR050611">
    <property type="entry name" value="ABCF"/>
</dbReference>
<dbReference type="PANTHER" id="PTHR19211">
    <property type="entry name" value="ATP-BINDING TRANSPORT PROTEIN-RELATED"/>
    <property type="match status" value="1"/>
</dbReference>
<dbReference type="Pfam" id="PF13304">
    <property type="entry name" value="AAA_21"/>
    <property type="match status" value="1"/>
</dbReference>